<dbReference type="PANTHER" id="PTHR23070">
    <property type="entry name" value="BCS1 AAA-TYPE ATPASE"/>
    <property type="match status" value="1"/>
</dbReference>
<dbReference type="GO" id="GO:0016787">
    <property type="term" value="F:hydrolase activity"/>
    <property type="evidence" value="ECO:0007669"/>
    <property type="project" value="UniProtKB-KW"/>
</dbReference>
<dbReference type="EMBL" id="KE343933">
    <property type="protein sequence ID" value="EXB47696.1"/>
    <property type="molecule type" value="Genomic_DNA"/>
</dbReference>
<dbReference type="AlphaFoldDB" id="W9QPV3"/>
<keyword evidence="5" id="KW-1185">Reference proteome</keyword>
<keyword evidence="2" id="KW-1133">Transmembrane helix</keyword>
<dbReference type="Pfam" id="PF14363">
    <property type="entry name" value="AAA_assoc"/>
    <property type="match status" value="1"/>
</dbReference>
<keyword evidence="2" id="KW-0472">Membrane</keyword>
<evidence type="ECO:0000259" key="3">
    <source>
        <dbReference type="Pfam" id="PF14363"/>
    </source>
</evidence>
<dbReference type="Gene3D" id="3.40.50.300">
    <property type="entry name" value="P-loop containing nucleotide triphosphate hydrolases"/>
    <property type="match status" value="1"/>
</dbReference>
<keyword evidence="1" id="KW-0378">Hydrolase</keyword>
<name>W9QPV3_9ROSA</name>
<dbReference type="eggNOG" id="KOG0017">
    <property type="taxonomic scope" value="Eukaryota"/>
</dbReference>
<evidence type="ECO:0000313" key="5">
    <source>
        <dbReference type="Proteomes" id="UP000030645"/>
    </source>
</evidence>
<dbReference type="SUPFAM" id="SSF52540">
    <property type="entry name" value="P-loop containing nucleoside triphosphate hydrolases"/>
    <property type="match status" value="1"/>
</dbReference>
<dbReference type="Proteomes" id="UP000030645">
    <property type="component" value="Unassembled WGS sequence"/>
</dbReference>
<proteinExistence type="predicted"/>
<protein>
    <recommendedName>
        <fullName evidence="3">AAA-type ATPase N-terminal domain-containing protein</fullName>
    </recommendedName>
</protein>
<gene>
    <name evidence="4" type="ORF">L484_010480</name>
</gene>
<dbReference type="InterPro" id="IPR027417">
    <property type="entry name" value="P-loop_NTPase"/>
</dbReference>
<dbReference type="InterPro" id="IPR050747">
    <property type="entry name" value="Mitochondrial_chaperone_BCS1"/>
</dbReference>
<reference evidence="5" key="1">
    <citation type="submission" date="2013-01" db="EMBL/GenBank/DDBJ databases">
        <title>Draft Genome Sequence of a Mulberry Tree, Morus notabilis C.K. Schneid.</title>
        <authorList>
            <person name="He N."/>
            <person name="Zhao S."/>
        </authorList>
    </citation>
    <scope>NUCLEOTIDE SEQUENCE</scope>
</reference>
<dbReference type="Pfam" id="PF14223">
    <property type="entry name" value="Retrotran_gag_2"/>
    <property type="match status" value="1"/>
</dbReference>
<evidence type="ECO:0000313" key="4">
    <source>
        <dbReference type="EMBL" id="EXB47696.1"/>
    </source>
</evidence>
<evidence type="ECO:0000256" key="2">
    <source>
        <dbReference type="SAM" id="Phobius"/>
    </source>
</evidence>
<feature type="domain" description="AAA-type ATPase N-terminal" evidence="3">
    <location>
        <begin position="30"/>
        <end position="124"/>
    </location>
</feature>
<keyword evidence="2" id="KW-0812">Transmembrane</keyword>
<evidence type="ECO:0000256" key="1">
    <source>
        <dbReference type="ARBA" id="ARBA00022801"/>
    </source>
</evidence>
<dbReference type="InterPro" id="IPR025753">
    <property type="entry name" value="AAA_N_dom"/>
</dbReference>
<dbReference type="eggNOG" id="KOG0743">
    <property type="taxonomic scope" value="Eukaryota"/>
</dbReference>
<organism evidence="4 5">
    <name type="scientific">Morus notabilis</name>
    <dbReference type="NCBI Taxonomy" id="981085"/>
    <lineage>
        <taxon>Eukaryota</taxon>
        <taxon>Viridiplantae</taxon>
        <taxon>Streptophyta</taxon>
        <taxon>Embryophyta</taxon>
        <taxon>Tracheophyta</taxon>
        <taxon>Spermatophyta</taxon>
        <taxon>Magnoliopsida</taxon>
        <taxon>eudicotyledons</taxon>
        <taxon>Gunneridae</taxon>
        <taxon>Pentapetalae</taxon>
        <taxon>rosids</taxon>
        <taxon>fabids</taxon>
        <taxon>Rosales</taxon>
        <taxon>Moraceae</taxon>
        <taxon>Moreae</taxon>
        <taxon>Morus</taxon>
    </lineage>
</organism>
<accession>W9QPV3</accession>
<feature type="transmembrane region" description="Helical" evidence="2">
    <location>
        <begin position="12"/>
        <end position="30"/>
    </location>
</feature>
<sequence>MMVNMGHMFSHVGSIMASVMFVYAMFQQYFPYQFLSYFAKYSDKVLGFVYPYIRIKFDEYPGDRFKRNEVYTAIKTYLSANSSARAKRLKAHDIKDSKSLVLSIDDNEEVTDEFEGVKLWWTSHTSSPKNNTFSWYPNSDDKRSYTLTFHRRHRDLITTSYLGHVVKEGKAIEVKNRQRKLYTNGSNESWYGGKRTKWSHVLFEHPATFDTLAMDPKKKKEIVNDLLKFKKGKEYYAKVGKAWKRGYLLYGPPGTGFIDGTKPSPPETIEENNAPITNPAFIQWKRQDQLLLHAILASLTDTVMPLIASAATSCDAWVRIARLYASRSRPRIMHLKEQLHLMTKGSKTVSKYLQIIKCLFDELSLTNAPLADDDLIIYCLNGLGPGLKKLLLLFVLVKIQFPFKNSMTSWLNKKESSKR</sequence>
<dbReference type="STRING" id="981085.W9QPV3"/>